<feature type="compositionally biased region" description="Basic and acidic residues" evidence="1">
    <location>
        <begin position="1"/>
        <end position="20"/>
    </location>
</feature>
<dbReference type="AlphaFoldDB" id="A0AA40JRY6"/>
<feature type="non-terminal residue" evidence="2">
    <location>
        <position position="1"/>
    </location>
</feature>
<organism evidence="2 3">
    <name type="scientific">Staphylococcus aureus</name>
    <dbReference type="NCBI Taxonomy" id="1280"/>
    <lineage>
        <taxon>Bacteria</taxon>
        <taxon>Bacillati</taxon>
        <taxon>Bacillota</taxon>
        <taxon>Bacilli</taxon>
        <taxon>Bacillales</taxon>
        <taxon>Staphylococcaceae</taxon>
        <taxon>Staphylococcus</taxon>
    </lineage>
</organism>
<evidence type="ECO:0000313" key="3">
    <source>
        <dbReference type="Proteomes" id="UP000032274"/>
    </source>
</evidence>
<feature type="region of interest" description="Disordered" evidence="1">
    <location>
        <begin position="1"/>
        <end position="48"/>
    </location>
</feature>
<comment type="caution">
    <text evidence="2">The sequence shown here is derived from an EMBL/GenBank/DDBJ whole genome shotgun (WGS) entry which is preliminary data.</text>
</comment>
<feature type="non-terminal residue" evidence="2">
    <location>
        <position position="131"/>
    </location>
</feature>
<dbReference type="Proteomes" id="UP000032274">
    <property type="component" value="Unassembled WGS sequence"/>
</dbReference>
<sequence>PRHGHEWRQRRQARAEDPPRFARPGAGRGRLKAGVATEDMGPDPRLGTHIPSIVIPAQAGMTTENQILVWVLNLAVVRPQCRIEIAGPSEAYQRALARLHVRPARHVEAQFGQARRREPHLDRIAQRIRTR</sequence>
<evidence type="ECO:0000256" key="1">
    <source>
        <dbReference type="SAM" id="MobiDB-lite"/>
    </source>
</evidence>
<name>A0AA40JRY6_STAAU</name>
<reference evidence="2 3" key="1">
    <citation type="submission" date="2015-01" db="EMBL/GenBank/DDBJ databases">
        <title>Characterization of Swiss Staphylococcus aureus strains involved in food poisoning.</title>
        <authorList>
            <person name="Crovadore J."/>
            <person name="Chablais R."/>
            <person name="Tonacini J."/>
            <person name="Schnyder B."/>
            <person name="Lefort F."/>
        </authorList>
    </citation>
    <scope>NUCLEOTIDE SEQUENCE [LARGE SCALE GENOMIC DNA]</scope>
    <source>
        <strain evidence="2 3">SA-120</strain>
    </source>
</reference>
<evidence type="ECO:0000313" key="2">
    <source>
        <dbReference type="EMBL" id="KIU01674.1"/>
    </source>
</evidence>
<dbReference type="EMBL" id="JXIG01000095">
    <property type="protein sequence ID" value="KIU01674.1"/>
    <property type="molecule type" value="Genomic_DNA"/>
</dbReference>
<accession>A0AA40JRY6</accession>
<gene>
    <name evidence="2" type="ORF">QU38_00415</name>
</gene>
<protein>
    <submittedName>
        <fullName evidence="2">Uncharacterized protein</fullName>
    </submittedName>
</protein>
<proteinExistence type="predicted"/>